<sequence length="560" mass="61214">MGTDALESAIRRRAIGGLLQPGKSPADAFSAVKAYLADGGTAQARETVYEKVQSLVFHLIAGRRFGGSLDEWAVVVGRIRGLVEVNDRLLAERFIVLGELLEQAHHFADVHSVADVLSKKHVSAILTAVGANPDGVDRKQLLASFNLGDANLSRILTNLVTAGLIDREWEGRDVTVKLSEYGRKIYLEKLRGQSDLASPSTPFTDASSLEQLRSDWPDKHVGLAVCSGERLLSWDRGFEQVMGVGSGTSEIAVSTLRQRLAGMAAVSDDVSPHEVTLPDGRTFSVKEHACRDGRSIWLSVDVSDYVKRIEMFKKRETILTQELAKLRSISSKTPHIYPDTIPGPDLLNVVSALKADILMPLTTIFDSATSLGSRLSNFNHDYQETIHNIASLTERIRKLTRALVRAGEAPRQDTLVSEDFSPNELVREIVENLSNTCLVTGIQIDSRGVASRRSIRGDRLGFEATLVSFLGCFFDHAKPGATVSIGSEWHGDAMRMSFEAPTAVYLAHSSSDHLLSLPLCVPHKAGYDAKMTVEHGKLHGEFEILSAKKARTKAIAVSDR</sequence>
<reference evidence="2" key="1">
    <citation type="submission" date="2022-04" db="EMBL/GenBank/DDBJ databases">
        <title>Shinella lacus sp. nov., a novel member of the genus Shinella from water.</title>
        <authorList>
            <person name="Deng Y."/>
        </authorList>
    </citation>
    <scope>NUCLEOTIDE SEQUENCE</scope>
    <source>
        <strain evidence="2">JCM 31239</strain>
    </source>
</reference>
<dbReference type="SUPFAM" id="SSF46785">
    <property type="entry name" value="Winged helix' DNA-binding domain"/>
    <property type="match status" value="1"/>
</dbReference>
<comment type="caution">
    <text evidence="2">The sequence shown here is derived from an EMBL/GenBank/DDBJ whole genome shotgun (WGS) entry which is preliminary data.</text>
</comment>
<name>A0ABT8XPA4_9HYPH</name>
<organism evidence="2 3">
    <name type="scientific">Shinella curvata</name>
    <dbReference type="NCBI Taxonomy" id="1817964"/>
    <lineage>
        <taxon>Bacteria</taxon>
        <taxon>Pseudomonadati</taxon>
        <taxon>Pseudomonadota</taxon>
        <taxon>Alphaproteobacteria</taxon>
        <taxon>Hyphomicrobiales</taxon>
        <taxon>Rhizobiaceae</taxon>
        <taxon>Shinella</taxon>
    </lineage>
</organism>
<dbReference type="EMBL" id="WHSC02000019">
    <property type="protein sequence ID" value="MDO6125000.1"/>
    <property type="molecule type" value="Genomic_DNA"/>
</dbReference>
<protein>
    <submittedName>
        <fullName evidence="2">MarR family transcriptional regulator</fullName>
    </submittedName>
</protein>
<dbReference type="InterPro" id="IPR036388">
    <property type="entry name" value="WH-like_DNA-bd_sf"/>
</dbReference>
<evidence type="ECO:0000256" key="1">
    <source>
        <dbReference type="SAM" id="Coils"/>
    </source>
</evidence>
<keyword evidence="3" id="KW-1185">Reference proteome</keyword>
<gene>
    <name evidence="2" type="ORF">GB928_027835</name>
</gene>
<proteinExistence type="predicted"/>
<accession>A0ABT8XPA4</accession>
<keyword evidence="1" id="KW-0175">Coiled coil</keyword>
<dbReference type="Gene3D" id="1.10.10.10">
    <property type="entry name" value="Winged helix-like DNA-binding domain superfamily/Winged helix DNA-binding domain"/>
    <property type="match status" value="1"/>
</dbReference>
<dbReference type="InterPro" id="IPR036390">
    <property type="entry name" value="WH_DNA-bd_sf"/>
</dbReference>
<evidence type="ECO:0000313" key="2">
    <source>
        <dbReference type="EMBL" id="MDO6125000.1"/>
    </source>
</evidence>
<evidence type="ECO:0000313" key="3">
    <source>
        <dbReference type="Proteomes" id="UP001177080"/>
    </source>
</evidence>
<feature type="coiled-coil region" evidence="1">
    <location>
        <begin position="382"/>
        <end position="409"/>
    </location>
</feature>
<dbReference type="Proteomes" id="UP001177080">
    <property type="component" value="Unassembled WGS sequence"/>
</dbReference>
<dbReference type="RefSeq" id="WP_244764078.1">
    <property type="nucleotide sequence ID" value="NZ_JALJCJ010000012.1"/>
</dbReference>